<keyword evidence="5" id="KW-1185">Reference proteome</keyword>
<dbReference type="RefSeq" id="WP_053601946.1">
    <property type="nucleotide sequence ID" value="NZ_CP012600.1"/>
</dbReference>
<dbReference type="EMBL" id="CP012600">
    <property type="protein sequence ID" value="ALC80224.1"/>
    <property type="molecule type" value="Genomic_DNA"/>
</dbReference>
<dbReference type="InterPro" id="IPR013078">
    <property type="entry name" value="His_Pase_superF_clade-1"/>
</dbReference>
<dbReference type="SMART" id="SM00855">
    <property type="entry name" value="PGAM"/>
    <property type="match status" value="1"/>
</dbReference>
<dbReference type="PROSITE" id="PS00175">
    <property type="entry name" value="PG_MUTASE"/>
    <property type="match status" value="1"/>
</dbReference>
<feature type="binding site" evidence="3">
    <location>
        <begin position="8"/>
        <end position="15"/>
    </location>
    <ligand>
        <name>substrate</name>
    </ligand>
</feature>
<dbReference type="CDD" id="cd07067">
    <property type="entry name" value="HP_PGM_like"/>
    <property type="match status" value="1"/>
</dbReference>
<evidence type="ECO:0000256" key="1">
    <source>
        <dbReference type="ARBA" id="ARBA00022801"/>
    </source>
</evidence>
<reference evidence="5" key="1">
    <citation type="submission" date="2015-08" db="EMBL/GenBank/DDBJ databases">
        <title>Genome sequencing project for genomic taxonomy and phylogenomics of Bacillus-like bacteria.</title>
        <authorList>
            <person name="Liu B."/>
            <person name="Wang J."/>
            <person name="Zhu Y."/>
            <person name="Liu G."/>
            <person name="Chen Q."/>
            <person name="Chen Z."/>
            <person name="Lan J."/>
            <person name="Che J."/>
            <person name="Ge C."/>
            <person name="Shi H."/>
            <person name="Pan Z."/>
            <person name="Liu X."/>
        </authorList>
    </citation>
    <scope>NUCLEOTIDE SEQUENCE [LARGE SCALE GENOMIC DNA]</scope>
    <source>
        <strain evidence="5">FJAT-4402</strain>
    </source>
</reference>
<evidence type="ECO:0000256" key="3">
    <source>
        <dbReference type="PIRSR" id="PIRSR613078-2"/>
    </source>
</evidence>
<dbReference type="OrthoDB" id="9782128at2"/>
<feature type="active site" description="Tele-phosphohistidine intermediate" evidence="2">
    <location>
        <position position="9"/>
    </location>
</feature>
<feature type="active site" description="Proton donor/acceptor" evidence="2">
    <location>
        <position position="83"/>
    </location>
</feature>
<dbReference type="PANTHER" id="PTHR46517">
    <property type="entry name" value="FRUCTOSE-2,6-BISPHOSPHATASE TIGAR"/>
    <property type="match status" value="1"/>
</dbReference>
<feature type="binding site" evidence="3">
    <location>
        <position position="58"/>
    </location>
    <ligand>
        <name>substrate</name>
    </ligand>
</feature>
<dbReference type="AlphaFoldDB" id="A0A0M4FDW2"/>
<dbReference type="Gene3D" id="3.40.50.1240">
    <property type="entry name" value="Phosphoglycerate mutase-like"/>
    <property type="match status" value="1"/>
</dbReference>
<dbReference type="GO" id="GO:0043456">
    <property type="term" value="P:regulation of pentose-phosphate shunt"/>
    <property type="evidence" value="ECO:0007669"/>
    <property type="project" value="TreeGrafter"/>
</dbReference>
<proteinExistence type="predicted"/>
<dbReference type="PANTHER" id="PTHR46517:SF1">
    <property type="entry name" value="FRUCTOSE-2,6-BISPHOSPHATASE TIGAR"/>
    <property type="match status" value="1"/>
</dbReference>
<protein>
    <submittedName>
        <fullName evidence="4">Phosphatase</fullName>
    </submittedName>
</protein>
<dbReference type="GO" id="GO:0045820">
    <property type="term" value="P:negative regulation of glycolytic process"/>
    <property type="evidence" value="ECO:0007669"/>
    <property type="project" value="TreeGrafter"/>
</dbReference>
<dbReference type="SUPFAM" id="SSF53254">
    <property type="entry name" value="Phosphoglycerate mutase-like"/>
    <property type="match status" value="1"/>
</dbReference>
<evidence type="ECO:0000313" key="4">
    <source>
        <dbReference type="EMBL" id="ALC80224.1"/>
    </source>
</evidence>
<dbReference type="InterPro" id="IPR001345">
    <property type="entry name" value="PG/BPGM_mutase_AS"/>
</dbReference>
<dbReference type="PIRSF" id="PIRSF000709">
    <property type="entry name" value="6PFK_2-Ptase"/>
    <property type="match status" value="1"/>
</dbReference>
<dbReference type="Proteomes" id="UP000067625">
    <property type="component" value="Chromosome"/>
</dbReference>
<dbReference type="InterPro" id="IPR029033">
    <property type="entry name" value="His_PPase_superfam"/>
</dbReference>
<gene>
    <name evidence="4" type="ORF">AM592_00385</name>
</gene>
<dbReference type="InterPro" id="IPR051695">
    <property type="entry name" value="Phosphoglycerate_Mutase"/>
</dbReference>
<accession>A0A0M4FDW2</accession>
<sequence>MLNLYITRHGETEWNVAKKMQGWQDSELTEYGIQNAELLGKRLKDVHFHGIYSSPSKRTVKTTELIRGERKTPEIITDDLFREMGMGEWEGKTHDYLMNQFPDEYNNFFQAPHLFNHPGGESFLDFHSRVQKSLDRIHTEHVSGNILLVTHSVFIKSLTAHIKNLPLEKLWSPPYVYDTSLTLIEIDQGHYRIKLESDISHRKDGELNKN</sequence>
<evidence type="ECO:0000313" key="5">
    <source>
        <dbReference type="Proteomes" id="UP000067625"/>
    </source>
</evidence>
<dbReference type="GO" id="GO:0004331">
    <property type="term" value="F:fructose-2,6-bisphosphate 2-phosphatase activity"/>
    <property type="evidence" value="ECO:0007669"/>
    <property type="project" value="TreeGrafter"/>
</dbReference>
<evidence type="ECO:0000256" key="2">
    <source>
        <dbReference type="PIRSR" id="PIRSR613078-1"/>
    </source>
</evidence>
<dbReference type="GO" id="GO:0005829">
    <property type="term" value="C:cytosol"/>
    <property type="evidence" value="ECO:0007669"/>
    <property type="project" value="TreeGrafter"/>
</dbReference>
<reference evidence="4 5" key="2">
    <citation type="journal article" date="2016" name="Int. J. Syst. Evol. Microbiol.">
        <title>Bacillus gobiensis sp. nov., isolated from a soil sample.</title>
        <authorList>
            <person name="Liu B."/>
            <person name="Liu G.H."/>
            <person name="Cetin S."/>
            <person name="Schumann P."/>
            <person name="Pan Z.Z."/>
            <person name="Chen Q.Q."/>
        </authorList>
    </citation>
    <scope>NUCLEOTIDE SEQUENCE [LARGE SCALE GENOMIC DNA]</scope>
    <source>
        <strain evidence="4 5">FJAT-4402</strain>
    </source>
</reference>
<name>A0A0M4FDW2_9BACI</name>
<organism evidence="4 5">
    <name type="scientific">Bacillus gobiensis</name>
    <dbReference type="NCBI Taxonomy" id="1441095"/>
    <lineage>
        <taxon>Bacteria</taxon>
        <taxon>Bacillati</taxon>
        <taxon>Bacillota</taxon>
        <taxon>Bacilli</taxon>
        <taxon>Bacillales</taxon>
        <taxon>Bacillaceae</taxon>
        <taxon>Bacillus</taxon>
    </lineage>
</organism>
<dbReference type="PATRIC" id="fig|1441095.3.peg.88"/>
<keyword evidence="1" id="KW-0378">Hydrolase</keyword>
<dbReference type="STRING" id="1441095.AM592_00385"/>
<dbReference type="Pfam" id="PF00300">
    <property type="entry name" value="His_Phos_1"/>
    <property type="match status" value="1"/>
</dbReference>